<name>A0A6P4YVL1_BRABE</name>
<evidence type="ECO:0000313" key="4">
    <source>
        <dbReference type="Proteomes" id="UP000515135"/>
    </source>
</evidence>
<evidence type="ECO:0000313" key="5">
    <source>
        <dbReference type="RefSeq" id="XP_019633390.1"/>
    </source>
</evidence>
<dbReference type="InterPro" id="IPR051128">
    <property type="entry name" value="EgtD_Methyltrsf_superfamily"/>
</dbReference>
<gene>
    <name evidence="5 6" type="primary">LOC109476810</name>
</gene>
<reference evidence="5 6" key="1">
    <citation type="submission" date="2025-04" db="UniProtKB">
        <authorList>
            <consortium name="RefSeq"/>
        </authorList>
    </citation>
    <scope>IDENTIFICATION</scope>
    <source>
        <tissue evidence="5 6">Gonad</tissue>
    </source>
</reference>
<dbReference type="PIRSF" id="PIRSF018005">
    <property type="entry name" value="UCP018005"/>
    <property type="match status" value="1"/>
</dbReference>
<dbReference type="GeneID" id="109476810"/>
<feature type="domain" description="Histidine-specific methyltransferase SAM-dependent" evidence="3">
    <location>
        <begin position="31"/>
        <end position="341"/>
    </location>
</feature>
<dbReference type="InterPro" id="IPR019257">
    <property type="entry name" value="MeTrfase_dom"/>
</dbReference>
<evidence type="ECO:0000313" key="6">
    <source>
        <dbReference type="RefSeq" id="XP_019633392.1"/>
    </source>
</evidence>
<dbReference type="AlphaFoldDB" id="A0A6P4YVL1"/>
<dbReference type="Proteomes" id="UP000515135">
    <property type="component" value="Unplaced"/>
</dbReference>
<dbReference type="RefSeq" id="XP_019633392.1">
    <property type="nucleotide sequence ID" value="XM_019777833.1"/>
</dbReference>
<dbReference type="InterPro" id="IPR029063">
    <property type="entry name" value="SAM-dependent_MTases_sf"/>
</dbReference>
<sequence length="348" mass="39751">MMNGQTSDVITDVSNDEYVINRDDVSDELMSVIKSLTSSRRYVPQWYVYDTRGSEMCEELIQNSKTYNSWQHEFNILQGHADEIVAKVSFSAVLVDLGSGGSSKTRLVIEAMRKRRGRLTFVPVDMAKEFIESCGRQLEREYPGLTVEPFGGLYMDGVRHAAAREEAKLFLFLGNSFSNIPLSEQGKMLQEIRANLKAADRFVLGLDMNTDRETLLQAYGKQWAPIWRDNLINRFNKDFVGDMDAEKFEYNVDFVENPADGDTPSYVVKHLSSSGKQRVHFETLGLDIDFEDGEKIYFYEGPNTSCKWNPGQVRRLVEKSGFAVDAYWTNDEDNYCVFCLKPTDFPPV</sequence>
<dbReference type="InterPro" id="IPR017804">
    <property type="entry name" value="MeTrfase_EgtD-like"/>
</dbReference>
<keyword evidence="4" id="KW-1185">Reference proteome</keyword>
<dbReference type="KEGG" id="bbel:109476810"/>
<dbReference type="PANTHER" id="PTHR43397:SF1">
    <property type="entry name" value="ERGOTHIONEINE BIOSYNTHESIS PROTEIN 1"/>
    <property type="match status" value="1"/>
</dbReference>
<protein>
    <submittedName>
        <fullName evidence="5 6">Uncharacterized protein LOC109476810</fullName>
    </submittedName>
</protein>
<dbReference type="GO" id="GO:0032259">
    <property type="term" value="P:methylation"/>
    <property type="evidence" value="ECO:0007669"/>
    <property type="project" value="UniProtKB-KW"/>
</dbReference>
<keyword evidence="2" id="KW-0808">Transferase</keyword>
<dbReference type="RefSeq" id="XP_019633390.1">
    <property type="nucleotide sequence ID" value="XM_019777831.1"/>
</dbReference>
<keyword evidence="1" id="KW-0489">Methyltransferase</keyword>
<evidence type="ECO:0000256" key="2">
    <source>
        <dbReference type="ARBA" id="ARBA00022679"/>
    </source>
</evidence>
<dbReference type="Pfam" id="PF10017">
    <property type="entry name" value="Methyltransf_33"/>
    <property type="match status" value="1"/>
</dbReference>
<proteinExistence type="predicted"/>
<dbReference type="GO" id="GO:0008168">
    <property type="term" value="F:methyltransferase activity"/>
    <property type="evidence" value="ECO:0007669"/>
    <property type="project" value="UniProtKB-KW"/>
</dbReference>
<organism evidence="4 5">
    <name type="scientific">Branchiostoma belcheri</name>
    <name type="common">Amphioxus</name>
    <dbReference type="NCBI Taxonomy" id="7741"/>
    <lineage>
        <taxon>Eukaryota</taxon>
        <taxon>Metazoa</taxon>
        <taxon>Chordata</taxon>
        <taxon>Cephalochordata</taxon>
        <taxon>Leptocardii</taxon>
        <taxon>Amphioxiformes</taxon>
        <taxon>Branchiostomatidae</taxon>
        <taxon>Branchiostoma</taxon>
    </lineage>
</organism>
<evidence type="ECO:0000256" key="1">
    <source>
        <dbReference type="ARBA" id="ARBA00022603"/>
    </source>
</evidence>
<dbReference type="Gene3D" id="3.40.50.150">
    <property type="entry name" value="Vaccinia Virus protein VP39"/>
    <property type="match status" value="1"/>
</dbReference>
<evidence type="ECO:0000259" key="3">
    <source>
        <dbReference type="Pfam" id="PF10017"/>
    </source>
</evidence>
<accession>A0A6P4YVL1</accession>
<dbReference type="OrthoDB" id="4190at2759"/>
<dbReference type="PANTHER" id="PTHR43397">
    <property type="entry name" value="ERGOTHIONEINE BIOSYNTHESIS PROTEIN 1"/>
    <property type="match status" value="1"/>
</dbReference>